<feature type="region of interest" description="Disordered" evidence="1">
    <location>
        <begin position="68"/>
        <end position="161"/>
    </location>
</feature>
<dbReference type="InterPro" id="IPR027785">
    <property type="entry name" value="UvrD-like_helicase_C"/>
</dbReference>
<evidence type="ECO:0000256" key="1">
    <source>
        <dbReference type="SAM" id="MobiDB-lite"/>
    </source>
</evidence>
<dbReference type="InterPro" id="IPR027417">
    <property type="entry name" value="P-loop_NTPase"/>
</dbReference>
<comment type="caution">
    <text evidence="3">The sequence shown here is derived from an EMBL/GenBank/DDBJ whole genome shotgun (WGS) entry which is preliminary data.</text>
</comment>
<keyword evidence="3" id="KW-0347">Helicase</keyword>
<name>K1RTU1_9ZZZZ</name>
<dbReference type="SUPFAM" id="SSF52540">
    <property type="entry name" value="P-loop containing nucleoside triphosphate hydrolases"/>
    <property type="match status" value="1"/>
</dbReference>
<evidence type="ECO:0000313" key="3">
    <source>
        <dbReference type="EMBL" id="EKC51987.1"/>
    </source>
</evidence>
<feature type="compositionally biased region" description="Basic and acidic residues" evidence="1">
    <location>
        <begin position="106"/>
        <end position="116"/>
    </location>
</feature>
<accession>K1RTU1</accession>
<dbReference type="Pfam" id="PF13538">
    <property type="entry name" value="UvrD_C_2"/>
    <property type="match status" value="1"/>
</dbReference>
<proteinExistence type="predicted"/>
<dbReference type="EMBL" id="AJWY01011715">
    <property type="protein sequence ID" value="EKC51987.1"/>
    <property type="molecule type" value="Genomic_DNA"/>
</dbReference>
<keyword evidence="3" id="KW-0067">ATP-binding</keyword>
<dbReference type="Gene3D" id="3.40.50.300">
    <property type="entry name" value="P-loop containing nucleotide triphosphate hydrolases"/>
    <property type="match status" value="1"/>
</dbReference>
<protein>
    <submittedName>
        <fullName evidence="3">UvrD/Rep helicase family protein</fullName>
    </submittedName>
</protein>
<evidence type="ECO:0000259" key="2">
    <source>
        <dbReference type="Pfam" id="PF13538"/>
    </source>
</evidence>
<gene>
    <name evidence="3" type="ORF">LEA_17117</name>
</gene>
<sequence length="161" mass="17936">MELNTGDAGKWEIGEGVMELPLKYTKGLEFDAVLIFNASEEDYPVEDGYVKQLYVAATRALHELTVLPGETHRTDRRSGIPRAEAENAPCRRCPEEAGENGGKTGRAGEDKRRDLQTEGTGSGKGTCGQRALRPKEDHRDKKQSGDNRRRYTEESRKVRGT</sequence>
<dbReference type="AlphaFoldDB" id="K1RTU1"/>
<dbReference type="GO" id="GO:0004386">
    <property type="term" value="F:helicase activity"/>
    <property type="evidence" value="ECO:0007669"/>
    <property type="project" value="UniProtKB-KW"/>
</dbReference>
<reference evidence="3" key="1">
    <citation type="journal article" date="2013" name="Environ. Microbiol.">
        <title>Microbiota from the distal guts of lean and obese adolescents exhibit partial functional redundancy besides clear differences in community structure.</title>
        <authorList>
            <person name="Ferrer M."/>
            <person name="Ruiz A."/>
            <person name="Lanza F."/>
            <person name="Haange S.B."/>
            <person name="Oberbach A."/>
            <person name="Till H."/>
            <person name="Bargiela R."/>
            <person name="Campoy C."/>
            <person name="Segura M.T."/>
            <person name="Richter M."/>
            <person name="von Bergen M."/>
            <person name="Seifert J."/>
            <person name="Suarez A."/>
        </authorList>
    </citation>
    <scope>NUCLEOTIDE SEQUENCE</scope>
</reference>
<feature type="domain" description="UvrD-like helicase C-terminal" evidence="2">
    <location>
        <begin position="26"/>
        <end position="66"/>
    </location>
</feature>
<organism evidence="3">
    <name type="scientific">human gut metagenome</name>
    <dbReference type="NCBI Taxonomy" id="408170"/>
    <lineage>
        <taxon>unclassified sequences</taxon>
        <taxon>metagenomes</taxon>
        <taxon>organismal metagenomes</taxon>
    </lineage>
</organism>
<feature type="compositionally biased region" description="Basic and acidic residues" evidence="1">
    <location>
        <begin position="133"/>
        <end position="161"/>
    </location>
</feature>
<keyword evidence="3" id="KW-0547">Nucleotide-binding</keyword>
<keyword evidence="3" id="KW-0378">Hydrolase</keyword>